<keyword evidence="3" id="KW-0813">Transport</keyword>
<keyword evidence="7" id="KW-0998">Cell outer membrane</keyword>
<dbReference type="Pfam" id="PF02321">
    <property type="entry name" value="OEP"/>
    <property type="match status" value="2"/>
</dbReference>
<accession>A0A085JQJ5</accession>
<evidence type="ECO:0000313" key="10">
    <source>
        <dbReference type="Proteomes" id="UP000028602"/>
    </source>
</evidence>
<comment type="similarity">
    <text evidence="2">Belongs to the outer membrane factor (OMF) (TC 1.B.17) family.</text>
</comment>
<keyword evidence="10" id="KW-1185">Reference proteome</keyword>
<dbReference type="Proteomes" id="UP000028602">
    <property type="component" value="Unassembled WGS sequence"/>
</dbReference>
<sequence length="478" mass="52338">MLIINSQILLRILPLAILTSGIFLSEPGLANSITSAGDISTQDLIDQQSLPDLSNTVTQPITPPPSGLTDMDYAVLQAEQWHPAIGQAVGKLFQQAAKVDVAKAKYYPQISAGMNNGYSNSYVDAGYSPSLVLSVSQMLYDFGKVSSSVRAANAGLAEQQANVMVSIDQVAHDTASALVQVQGYQKLVIIAQQQLDALNHIGSLIQQRNTAGASSLSDVVQTNTRIEGAKATLMQYQSALQRWKATLATDMGTGPIGQVANTLPSSLMNACTVQQINYRVIPSVLAAYAQKNQAQAELDNANAQMRPTLSLEPQVTHYLNNNYSDSSELDKTQYSAWIKLEMPLYQGGGLTASRDAAVQTLESARAAIRLAELEARQKLTESQEQAQNLYQTLNVQARQQLLGEKTRDLYEAQYLQLGTRPLLDLLNVEQEIYQARFTQEQTQAQLHSLQLDCLYSTGQMRNTFKLNNRKIQGVEIRP</sequence>
<protein>
    <submittedName>
        <fullName evidence="9">Putative outer membrane efflux protein</fullName>
    </submittedName>
</protein>
<dbReference type="NCBIfam" id="TIGR01844">
    <property type="entry name" value="type_I_sec_TolC"/>
    <property type="match status" value="1"/>
</dbReference>
<feature type="coiled-coil region" evidence="8">
    <location>
        <begin position="354"/>
        <end position="396"/>
    </location>
</feature>
<evidence type="ECO:0000256" key="7">
    <source>
        <dbReference type="ARBA" id="ARBA00023237"/>
    </source>
</evidence>
<dbReference type="EMBL" id="JMPR01000001">
    <property type="protein sequence ID" value="KFD22741.1"/>
    <property type="molecule type" value="Genomic_DNA"/>
</dbReference>
<dbReference type="GO" id="GO:0009279">
    <property type="term" value="C:cell outer membrane"/>
    <property type="evidence" value="ECO:0007669"/>
    <property type="project" value="UniProtKB-SubCell"/>
</dbReference>
<dbReference type="GO" id="GO:0015288">
    <property type="term" value="F:porin activity"/>
    <property type="evidence" value="ECO:0007669"/>
    <property type="project" value="TreeGrafter"/>
</dbReference>
<dbReference type="AlphaFoldDB" id="A0A085JQJ5"/>
<keyword evidence="6" id="KW-0472">Membrane</keyword>
<comment type="subcellular location">
    <subcellularLocation>
        <location evidence="1">Cell outer membrane</location>
    </subcellularLocation>
</comment>
<name>A0A085JQJ5_9GAMM</name>
<keyword evidence="8" id="KW-0175">Coiled coil</keyword>
<evidence type="ECO:0000256" key="3">
    <source>
        <dbReference type="ARBA" id="ARBA00022448"/>
    </source>
</evidence>
<dbReference type="GO" id="GO:0015562">
    <property type="term" value="F:efflux transmembrane transporter activity"/>
    <property type="evidence" value="ECO:0007669"/>
    <property type="project" value="InterPro"/>
</dbReference>
<evidence type="ECO:0000256" key="2">
    <source>
        <dbReference type="ARBA" id="ARBA00007613"/>
    </source>
</evidence>
<dbReference type="GO" id="GO:1990281">
    <property type="term" value="C:efflux pump complex"/>
    <property type="evidence" value="ECO:0007669"/>
    <property type="project" value="TreeGrafter"/>
</dbReference>
<evidence type="ECO:0000256" key="1">
    <source>
        <dbReference type="ARBA" id="ARBA00004442"/>
    </source>
</evidence>
<proteinExistence type="inferred from homology"/>
<comment type="caution">
    <text evidence="9">The sequence shown here is derived from an EMBL/GenBank/DDBJ whole genome shotgun (WGS) entry which is preliminary data.</text>
</comment>
<evidence type="ECO:0000313" key="9">
    <source>
        <dbReference type="EMBL" id="KFD22741.1"/>
    </source>
</evidence>
<dbReference type="InterPro" id="IPR003423">
    <property type="entry name" value="OMP_efflux"/>
</dbReference>
<evidence type="ECO:0000256" key="6">
    <source>
        <dbReference type="ARBA" id="ARBA00023136"/>
    </source>
</evidence>
<dbReference type="Gene3D" id="1.20.1600.10">
    <property type="entry name" value="Outer membrane efflux proteins (OEP)"/>
    <property type="match status" value="1"/>
</dbReference>
<evidence type="ECO:0000256" key="5">
    <source>
        <dbReference type="ARBA" id="ARBA00022692"/>
    </source>
</evidence>
<dbReference type="InterPro" id="IPR010130">
    <property type="entry name" value="T1SS_OMP_TolC"/>
</dbReference>
<keyword evidence="5" id="KW-0812">Transmembrane</keyword>
<dbReference type="PANTHER" id="PTHR30026:SF22">
    <property type="entry name" value="OUTER MEMBRANE EFFLUX PROTEIN"/>
    <property type="match status" value="1"/>
</dbReference>
<reference evidence="9 10" key="1">
    <citation type="submission" date="2014-05" db="EMBL/GenBank/DDBJ databases">
        <title>ATOL: Assembling a taxonomically balanced genome-scale reconstruction of the evolutionary history of the Enterobacteriaceae.</title>
        <authorList>
            <person name="Plunkett G.III."/>
            <person name="Neeno-Eckwall E.C."/>
            <person name="Glasner J.D."/>
            <person name="Perna N.T."/>
        </authorList>
    </citation>
    <scope>NUCLEOTIDE SEQUENCE [LARGE SCALE GENOMIC DNA]</scope>
    <source>
        <strain evidence="9 10">ATCC 33301</strain>
    </source>
</reference>
<gene>
    <name evidence="9" type="ORF">GTPT_0002</name>
</gene>
<dbReference type="RefSeq" id="WP_025904050.1">
    <property type="nucleotide sequence ID" value="NZ_ATMJ01000054.1"/>
</dbReference>
<dbReference type="SUPFAM" id="SSF56954">
    <property type="entry name" value="Outer membrane efflux proteins (OEP)"/>
    <property type="match status" value="1"/>
</dbReference>
<dbReference type="PANTHER" id="PTHR30026">
    <property type="entry name" value="OUTER MEMBRANE PROTEIN TOLC"/>
    <property type="match status" value="1"/>
</dbReference>
<keyword evidence="4" id="KW-1134">Transmembrane beta strand</keyword>
<dbReference type="OrthoDB" id="314748at2"/>
<organism evidence="9 10">
    <name type="scientific">Tatumella ptyseos ATCC 33301</name>
    <dbReference type="NCBI Taxonomy" id="1005995"/>
    <lineage>
        <taxon>Bacteria</taxon>
        <taxon>Pseudomonadati</taxon>
        <taxon>Pseudomonadota</taxon>
        <taxon>Gammaproteobacteria</taxon>
        <taxon>Enterobacterales</taxon>
        <taxon>Erwiniaceae</taxon>
        <taxon>Tatumella</taxon>
    </lineage>
</organism>
<dbReference type="eggNOG" id="COG1538">
    <property type="taxonomic scope" value="Bacteria"/>
</dbReference>
<dbReference type="InterPro" id="IPR051906">
    <property type="entry name" value="TolC-like"/>
</dbReference>
<evidence type="ECO:0000256" key="4">
    <source>
        <dbReference type="ARBA" id="ARBA00022452"/>
    </source>
</evidence>
<evidence type="ECO:0000256" key="8">
    <source>
        <dbReference type="SAM" id="Coils"/>
    </source>
</evidence>